<feature type="region of interest" description="Disordered" evidence="7">
    <location>
        <begin position="245"/>
        <end position="282"/>
    </location>
</feature>
<name>A0A2V3WGX9_9BACI</name>
<reference evidence="9 10" key="1">
    <citation type="submission" date="2018-05" db="EMBL/GenBank/DDBJ databases">
        <title>Genomic Encyclopedia of Type Strains, Phase IV (KMG-IV): sequencing the most valuable type-strain genomes for metagenomic binning, comparative biology and taxonomic classification.</title>
        <authorList>
            <person name="Goeker M."/>
        </authorList>
    </citation>
    <scope>NUCLEOTIDE SEQUENCE [LARGE SCALE GENOMIC DNA]</scope>
    <source>
        <strain evidence="9 10">DSM 22440</strain>
    </source>
</reference>
<evidence type="ECO:0000256" key="5">
    <source>
        <dbReference type="ARBA" id="ARBA00022807"/>
    </source>
</evidence>
<dbReference type="InterPro" id="IPR038765">
    <property type="entry name" value="Papain-like_cys_pep_sf"/>
</dbReference>
<keyword evidence="10" id="KW-1185">Reference proteome</keyword>
<comment type="similarity">
    <text evidence="1">Belongs to the peptidase C40 family.</text>
</comment>
<proteinExistence type="inferred from homology"/>
<dbReference type="PROSITE" id="PS51935">
    <property type="entry name" value="NLPC_P60"/>
    <property type="match status" value="1"/>
</dbReference>
<evidence type="ECO:0000256" key="1">
    <source>
        <dbReference type="ARBA" id="ARBA00007074"/>
    </source>
</evidence>
<dbReference type="InterPro" id="IPR000064">
    <property type="entry name" value="NLP_P60_dom"/>
</dbReference>
<evidence type="ECO:0000313" key="9">
    <source>
        <dbReference type="EMBL" id="PXW93099.1"/>
    </source>
</evidence>
<keyword evidence="3" id="KW-0732">Signal</keyword>
<dbReference type="SUPFAM" id="SSF54001">
    <property type="entry name" value="Cysteine proteinases"/>
    <property type="match status" value="1"/>
</dbReference>
<keyword evidence="4 9" id="KW-0378">Hydrolase</keyword>
<evidence type="ECO:0000256" key="2">
    <source>
        <dbReference type="ARBA" id="ARBA00022670"/>
    </source>
</evidence>
<dbReference type="EMBL" id="QJJR01000001">
    <property type="protein sequence ID" value="PXW93099.1"/>
    <property type="molecule type" value="Genomic_DNA"/>
</dbReference>
<keyword evidence="6" id="KW-0175">Coiled coil</keyword>
<accession>A0A2V3WGX9</accession>
<keyword evidence="2" id="KW-0645">Protease</keyword>
<evidence type="ECO:0000256" key="4">
    <source>
        <dbReference type="ARBA" id="ARBA00022801"/>
    </source>
</evidence>
<dbReference type="PANTHER" id="PTHR47053">
    <property type="entry name" value="MUREIN DD-ENDOPEPTIDASE MEPH-RELATED"/>
    <property type="match status" value="1"/>
</dbReference>
<dbReference type="InterPro" id="IPR051202">
    <property type="entry name" value="Peptidase_C40"/>
</dbReference>
<evidence type="ECO:0000256" key="6">
    <source>
        <dbReference type="SAM" id="Coils"/>
    </source>
</evidence>
<feature type="coiled-coil region" evidence="6">
    <location>
        <begin position="157"/>
        <end position="244"/>
    </location>
</feature>
<evidence type="ECO:0000256" key="3">
    <source>
        <dbReference type="ARBA" id="ARBA00022729"/>
    </source>
</evidence>
<dbReference type="Proteomes" id="UP000247922">
    <property type="component" value="Unassembled WGS sequence"/>
</dbReference>
<dbReference type="OrthoDB" id="9813368at2"/>
<dbReference type="PANTHER" id="PTHR47053:SF1">
    <property type="entry name" value="MUREIN DD-ENDOPEPTIDASE MEPH-RELATED"/>
    <property type="match status" value="1"/>
</dbReference>
<feature type="coiled-coil region" evidence="6">
    <location>
        <begin position="30"/>
        <end position="113"/>
    </location>
</feature>
<dbReference type="InterPro" id="IPR057309">
    <property type="entry name" value="PcsB_CC"/>
</dbReference>
<feature type="compositionally biased region" description="Polar residues" evidence="7">
    <location>
        <begin position="251"/>
        <end position="260"/>
    </location>
</feature>
<evidence type="ECO:0000256" key="7">
    <source>
        <dbReference type="SAM" id="MobiDB-lite"/>
    </source>
</evidence>
<dbReference type="AlphaFoldDB" id="A0A2V3WGX9"/>
<organism evidence="9 10">
    <name type="scientific">Streptohalobacillus salinus</name>
    <dbReference type="NCBI Taxonomy" id="621096"/>
    <lineage>
        <taxon>Bacteria</taxon>
        <taxon>Bacillati</taxon>
        <taxon>Bacillota</taxon>
        <taxon>Bacilli</taxon>
        <taxon>Bacillales</taxon>
        <taxon>Bacillaceae</taxon>
        <taxon>Streptohalobacillus</taxon>
    </lineage>
</organism>
<comment type="caution">
    <text evidence="9">The sequence shown here is derived from an EMBL/GenBank/DDBJ whole genome shotgun (WGS) entry which is preliminary data.</text>
</comment>
<dbReference type="RefSeq" id="WP_110250195.1">
    <property type="nucleotide sequence ID" value="NZ_QJJR01000001.1"/>
</dbReference>
<dbReference type="Gene3D" id="3.90.1720.10">
    <property type="entry name" value="endopeptidase domain like (from Nostoc punctiforme)"/>
    <property type="match status" value="1"/>
</dbReference>
<gene>
    <name evidence="9" type="ORF">DES38_101182</name>
</gene>
<dbReference type="GO" id="GO:0008234">
    <property type="term" value="F:cysteine-type peptidase activity"/>
    <property type="evidence" value="ECO:0007669"/>
    <property type="project" value="UniProtKB-KW"/>
</dbReference>
<dbReference type="Pfam" id="PF00877">
    <property type="entry name" value="NLPC_P60"/>
    <property type="match status" value="1"/>
</dbReference>
<evidence type="ECO:0000259" key="8">
    <source>
        <dbReference type="PROSITE" id="PS51935"/>
    </source>
</evidence>
<sequence>MNLKKIIASAIITTGVLVTVPQLQTAVYAETSLESERSEVREALSEKETELATLQQEIVELEEQIERMTETIEANEATIKETEDDIQAKTDEIKTLEVEINELEEDIAKRREILKDRAVALQKSGGTISYIEVLFGAENFLDFIDRVGMINKITKSDQKLMNEIAEAQALLESKKATVEDTLTTLKDTKEELVLMQAQIKSQVEDHEANMASLNERKAKSQAMVSELQLEDQQLQQMIENARARVEADRAATQSEAAESITQYAQSSTSKSSSTTAQAATGGVGNVTTVGNRYIGNSTYVFGGGRSQYDVANGRFDCSGFVSWAFRTQGIHISASTAGLSSTGSRVSTANMQPGDLVFFNTYKTNGHVGIYLGNGKFIGSQSSTGVAIADMTSGYWASKFAGHVRRVQ</sequence>
<feature type="compositionally biased region" description="Low complexity" evidence="7">
    <location>
        <begin position="261"/>
        <end position="282"/>
    </location>
</feature>
<dbReference type="GO" id="GO:0006508">
    <property type="term" value="P:proteolysis"/>
    <property type="evidence" value="ECO:0007669"/>
    <property type="project" value="UniProtKB-KW"/>
</dbReference>
<dbReference type="Gene3D" id="6.10.250.3150">
    <property type="match status" value="1"/>
</dbReference>
<keyword evidence="5" id="KW-0788">Thiol protease</keyword>
<protein>
    <submittedName>
        <fullName evidence="9">Peptidoglycan hydrolase CwlO-like protein</fullName>
    </submittedName>
</protein>
<feature type="domain" description="NlpC/P60" evidence="8">
    <location>
        <begin position="280"/>
        <end position="407"/>
    </location>
</feature>
<evidence type="ECO:0000313" key="10">
    <source>
        <dbReference type="Proteomes" id="UP000247922"/>
    </source>
</evidence>
<dbReference type="Pfam" id="PF24568">
    <property type="entry name" value="CC_PcsB"/>
    <property type="match status" value="1"/>
</dbReference>